<evidence type="ECO:0000256" key="2">
    <source>
        <dbReference type="SAM" id="Coils"/>
    </source>
</evidence>
<feature type="region of interest" description="Disordered" evidence="3">
    <location>
        <begin position="277"/>
        <end position="326"/>
    </location>
</feature>
<evidence type="ECO:0000313" key="4">
    <source>
        <dbReference type="Proteomes" id="UP000095283"/>
    </source>
</evidence>
<feature type="compositionally biased region" description="Basic and acidic residues" evidence="3">
    <location>
        <begin position="301"/>
        <end position="326"/>
    </location>
</feature>
<dbReference type="GO" id="GO:0003729">
    <property type="term" value="F:mRNA binding"/>
    <property type="evidence" value="ECO:0007669"/>
    <property type="project" value="InterPro"/>
</dbReference>
<sequence length="326" mass="38291">MTDMMREMIAQLMGTQKEGEEGRDLPPYDHPSVCRAYLVGCCPYELVPDSRLQGLVSCRKTHEPAHKADYQKAQKERDHFYDVDAFDILENAIRVVDMEVTRIKDKLDREAKEQTDNAELVKAQRIAELNEKISRAVEEMEALGNMGKVEESMRLSKNVEELRTRKAELEGQTEFRLAGPGSNAARLRVCDDCGAQLNVLDHETRIADHFGGKMHLGMVECREKYDIMKKTIDGRRKDRREKMGDQSSRYTAEKRYYRFSYSYLNCFDFLNYIRRSPPRRDRDDRRDRHGGSSGRRRSRSRSRDRDRRRDDHRDDRRGGSNRDRDR</sequence>
<evidence type="ECO:0000313" key="5">
    <source>
        <dbReference type="WBParaSite" id="Hba_20910"/>
    </source>
</evidence>
<comment type="similarity">
    <text evidence="1">Belongs to the Luc7 family.</text>
</comment>
<name>A0A1I7XSV9_HETBA</name>
<evidence type="ECO:0000256" key="3">
    <source>
        <dbReference type="SAM" id="MobiDB-lite"/>
    </source>
</evidence>
<dbReference type="GO" id="GO:0006376">
    <property type="term" value="P:mRNA splice site recognition"/>
    <property type="evidence" value="ECO:0007669"/>
    <property type="project" value="InterPro"/>
</dbReference>
<dbReference type="Pfam" id="PF03194">
    <property type="entry name" value="LUC7"/>
    <property type="match status" value="1"/>
</dbReference>
<feature type="coiled-coil region" evidence="2">
    <location>
        <begin position="104"/>
        <end position="172"/>
    </location>
</feature>
<accession>A0A1I7XSV9</accession>
<organism evidence="4 5">
    <name type="scientific">Heterorhabditis bacteriophora</name>
    <name type="common">Entomopathogenic nematode worm</name>
    <dbReference type="NCBI Taxonomy" id="37862"/>
    <lineage>
        <taxon>Eukaryota</taxon>
        <taxon>Metazoa</taxon>
        <taxon>Ecdysozoa</taxon>
        <taxon>Nematoda</taxon>
        <taxon>Chromadorea</taxon>
        <taxon>Rhabditida</taxon>
        <taxon>Rhabditina</taxon>
        <taxon>Rhabditomorpha</taxon>
        <taxon>Strongyloidea</taxon>
        <taxon>Heterorhabditidae</taxon>
        <taxon>Heterorhabditis</taxon>
    </lineage>
</organism>
<dbReference type="PANTHER" id="PTHR12375">
    <property type="entry name" value="RNA-BINDING PROTEIN LUC7-RELATED"/>
    <property type="match status" value="1"/>
</dbReference>
<dbReference type="InterPro" id="IPR004882">
    <property type="entry name" value="Luc7-rel"/>
</dbReference>
<dbReference type="WBParaSite" id="Hba_20910">
    <property type="protein sequence ID" value="Hba_20910"/>
    <property type="gene ID" value="Hba_20910"/>
</dbReference>
<dbReference type="AlphaFoldDB" id="A0A1I7XSV9"/>
<reference evidence="5" key="1">
    <citation type="submission" date="2016-11" db="UniProtKB">
        <authorList>
            <consortium name="WormBaseParasite"/>
        </authorList>
    </citation>
    <scope>IDENTIFICATION</scope>
</reference>
<dbReference type="GO" id="GO:0005685">
    <property type="term" value="C:U1 snRNP"/>
    <property type="evidence" value="ECO:0007669"/>
    <property type="project" value="InterPro"/>
</dbReference>
<feature type="compositionally biased region" description="Basic and acidic residues" evidence="3">
    <location>
        <begin position="278"/>
        <end position="290"/>
    </location>
</feature>
<evidence type="ECO:0000256" key="1">
    <source>
        <dbReference type="ARBA" id="ARBA00005655"/>
    </source>
</evidence>
<keyword evidence="4" id="KW-1185">Reference proteome</keyword>
<dbReference type="Proteomes" id="UP000095283">
    <property type="component" value="Unplaced"/>
</dbReference>
<proteinExistence type="inferred from homology"/>
<keyword evidence="2" id="KW-0175">Coiled coil</keyword>
<protein>
    <submittedName>
        <fullName evidence="5">Luc7-like protein</fullName>
    </submittedName>
</protein>